<evidence type="ECO:0000256" key="4">
    <source>
        <dbReference type="ARBA" id="ARBA00022679"/>
    </source>
</evidence>
<evidence type="ECO:0000256" key="2">
    <source>
        <dbReference type="ARBA" id="ARBA00012438"/>
    </source>
</evidence>
<keyword evidence="9" id="KW-0472">Membrane</keyword>
<organism evidence="12 13">
    <name type="scientific">Amycolatopsis deserti</name>
    <dbReference type="NCBI Taxonomy" id="185696"/>
    <lineage>
        <taxon>Bacteria</taxon>
        <taxon>Bacillati</taxon>
        <taxon>Actinomycetota</taxon>
        <taxon>Actinomycetes</taxon>
        <taxon>Pseudonocardiales</taxon>
        <taxon>Pseudonocardiaceae</taxon>
        <taxon>Amycolatopsis</taxon>
    </lineage>
</organism>
<dbReference type="Proteomes" id="UP000605897">
    <property type="component" value="Unassembled WGS sequence"/>
</dbReference>
<name>A0ABQ3IRZ0_9PSEU</name>
<dbReference type="InterPro" id="IPR036890">
    <property type="entry name" value="HATPase_C_sf"/>
</dbReference>
<dbReference type="Gene3D" id="3.30.565.10">
    <property type="entry name" value="Histidine kinase-like ATPase, C-terminal domain"/>
    <property type="match status" value="1"/>
</dbReference>
<comment type="catalytic activity">
    <reaction evidence="1">
        <text>ATP + protein L-histidine = ADP + protein N-phospho-L-histidine.</text>
        <dbReference type="EC" id="2.7.13.3"/>
    </reaction>
</comment>
<evidence type="ECO:0000256" key="1">
    <source>
        <dbReference type="ARBA" id="ARBA00000085"/>
    </source>
</evidence>
<dbReference type="CDD" id="cd16917">
    <property type="entry name" value="HATPase_UhpB-NarQ-NarX-like"/>
    <property type="match status" value="1"/>
</dbReference>
<feature type="domain" description="Signal transduction histidine kinase subgroup 3 dimerisation and phosphoacceptor" evidence="11">
    <location>
        <begin position="160"/>
        <end position="226"/>
    </location>
</feature>
<dbReference type="PANTHER" id="PTHR24421">
    <property type="entry name" value="NITRATE/NITRITE SENSOR PROTEIN NARX-RELATED"/>
    <property type="match status" value="1"/>
</dbReference>
<keyword evidence="3" id="KW-0597">Phosphoprotein</keyword>
<dbReference type="InterPro" id="IPR050482">
    <property type="entry name" value="Sensor_HK_TwoCompSys"/>
</dbReference>
<dbReference type="Pfam" id="PF07730">
    <property type="entry name" value="HisKA_3"/>
    <property type="match status" value="1"/>
</dbReference>
<proteinExistence type="predicted"/>
<keyword evidence="6 12" id="KW-0418">Kinase</keyword>
<reference evidence="13" key="1">
    <citation type="journal article" date="2019" name="Int. J. Syst. Evol. Microbiol.">
        <title>The Global Catalogue of Microorganisms (GCM) 10K type strain sequencing project: providing services to taxonomists for standard genome sequencing and annotation.</title>
        <authorList>
            <consortium name="The Broad Institute Genomics Platform"/>
            <consortium name="The Broad Institute Genome Sequencing Center for Infectious Disease"/>
            <person name="Wu L."/>
            <person name="Ma J."/>
        </authorList>
    </citation>
    <scope>NUCLEOTIDE SEQUENCE [LARGE SCALE GENOMIC DNA]</scope>
    <source>
        <strain evidence="13">CGMCC 4.7677</strain>
    </source>
</reference>
<dbReference type="SUPFAM" id="SSF55874">
    <property type="entry name" value="ATPase domain of HSP90 chaperone/DNA topoisomerase II/histidine kinase"/>
    <property type="match status" value="1"/>
</dbReference>
<evidence type="ECO:0000256" key="8">
    <source>
        <dbReference type="ARBA" id="ARBA00023012"/>
    </source>
</evidence>
<evidence type="ECO:0000313" key="13">
    <source>
        <dbReference type="Proteomes" id="UP000605897"/>
    </source>
</evidence>
<dbReference type="RefSeq" id="WP_191244797.1">
    <property type="nucleotide sequence ID" value="NZ_BNAU01000002.1"/>
</dbReference>
<dbReference type="Gene3D" id="1.20.5.1930">
    <property type="match status" value="1"/>
</dbReference>
<keyword evidence="4" id="KW-0808">Transferase</keyword>
<evidence type="ECO:0000313" key="12">
    <source>
        <dbReference type="EMBL" id="GHE92600.1"/>
    </source>
</evidence>
<dbReference type="GO" id="GO:0016301">
    <property type="term" value="F:kinase activity"/>
    <property type="evidence" value="ECO:0007669"/>
    <property type="project" value="UniProtKB-KW"/>
</dbReference>
<evidence type="ECO:0000256" key="7">
    <source>
        <dbReference type="ARBA" id="ARBA00022840"/>
    </source>
</evidence>
<evidence type="ECO:0000259" key="10">
    <source>
        <dbReference type="Pfam" id="PF02518"/>
    </source>
</evidence>
<protein>
    <recommendedName>
        <fullName evidence="2">histidine kinase</fullName>
        <ecNumber evidence="2">2.7.13.3</ecNumber>
    </recommendedName>
</protein>
<sequence length="358" mass="38294">MSPSPWRSRATAALPAVLLIAVDIAVGGNLLRDDSGWRLGGSVAVAGVLGLAVLLRRWWPVPVLVFVLAMSSAAAFLGVLWDPFAAAALVLYVVALGRDRLLPLLGACAVAAVAGFAAWWYLLGVPLLVAAWAAGRAAHAHRAQAERLERQRQHQIRIDERLRIARELHDVVTHGMGLIAVKAGVANHVARSRPEEAREALRVIEETSREALGEMRRLLSALRDDTEPPGGLADLPRLAERTAPAGVTVELDVDAADLPQPVELAAFRIVQEAVTNVVKHAAPARCRVVVRANAGEVRIEVTDDGARPRGPVRPGHGIVGMTERAALYGGELTAEPLPDKGFRVRASLRYEPAEVPVA</sequence>
<feature type="transmembrane region" description="Helical" evidence="9">
    <location>
        <begin position="101"/>
        <end position="134"/>
    </location>
</feature>
<evidence type="ECO:0000256" key="6">
    <source>
        <dbReference type="ARBA" id="ARBA00022777"/>
    </source>
</evidence>
<evidence type="ECO:0000256" key="9">
    <source>
        <dbReference type="SAM" id="Phobius"/>
    </source>
</evidence>
<feature type="transmembrane region" description="Helical" evidence="9">
    <location>
        <begin position="37"/>
        <end position="55"/>
    </location>
</feature>
<dbReference type="PANTHER" id="PTHR24421:SF10">
    <property type="entry name" value="NITRATE_NITRITE SENSOR PROTEIN NARQ"/>
    <property type="match status" value="1"/>
</dbReference>
<comment type="caution">
    <text evidence="12">The sequence shown here is derived from an EMBL/GenBank/DDBJ whole genome shotgun (WGS) entry which is preliminary data.</text>
</comment>
<dbReference type="Pfam" id="PF02518">
    <property type="entry name" value="HATPase_c"/>
    <property type="match status" value="1"/>
</dbReference>
<keyword evidence="5" id="KW-0547">Nucleotide-binding</keyword>
<feature type="domain" description="Histidine kinase/HSP90-like ATPase" evidence="10">
    <location>
        <begin position="264"/>
        <end position="350"/>
    </location>
</feature>
<evidence type="ECO:0000256" key="3">
    <source>
        <dbReference type="ARBA" id="ARBA00022553"/>
    </source>
</evidence>
<keyword evidence="9" id="KW-0812">Transmembrane</keyword>
<dbReference type="EC" id="2.7.13.3" evidence="2"/>
<accession>A0ABQ3IRZ0</accession>
<evidence type="ECO:0000256" key="5">
    <source>
        <dbReference type="ARBA" id="ARBA00022741"/>
    </source>
</evidence>
<keyword evidence="9" id="KW-1133">Transmembrane helix</keyword>
<keyword evidence="7" id="KW-0067">ATP-binding</keyword>
<keyword evidence="13" id="KW-1185">Reference proteome</keyword>
<dbReference type="InterPro" id="IPR003594">
    <property type="entry name" value="HATPase_dom"/>
</dbReference>
<dbReference type="EMBL" id="BNAU01000002">
    <property type="protein sequence ID" value="GHE92600.1"/>
    <property type="molecule type" value="Genomic_DNA"/>
</dbReference>
<keyword evidence="8" id="KW-0902">Two-component regulatory system</keyword>
<evidence type="ECO:0000259" key="11">
    <source>
        <dbReference type="Pfam" id="PF07730"/>
    </source>
</evidence>
<dbReference type="InterPro" id="IPR011712">
    <property type="entry name" value="Sig_transdc_His_kin_sub3_dim/P"/>
</dbReference>
<gene>
    <name evidence="12" type="ORF">GCM10017786_26590</name>
</gene>